<dbReference type="Gene3D" id="2.60.40.790">
    <property type="match status" value="1"/>
</dbReference>
<comment type="similarity">
    <text evidence="1 2">Belongs to the small heat shock protein (HSP20) family.</text>
</comment>
<feature type="domain" description="SHSP" evidence="4">
    <location>
        <begin position="46"/>
        <end position="150"/>
    </location>
</feature>
<proteinExistence type="inferred from homology"/>
<evidence type="ECO:0000313" key="5">
    <source>
        <dbReference type="EMBL" id="WXT99893.1"/>
    </source>
</evidence>
<dbReference type="EMBL" id="CP138327">
    <property type="protein sequence ID" value="WXT99893.1"/>
    <property type="molecule type" value="Genomic_DNA"/>
</dbReference>
<dbReference type="PROSITE" id="PS01031">
    <property type="entry name" value="SHSP"/>
    <property type="match status" value="1"/>
</dbReference>
<dbReference type="Pfam" id="PF00011">
    <property type="entry name" value="HSP20"/>
    <property type="match status" value="1"/>
</dbReference>
<accession>A0AAU6PFV6</accession>
<name>A0AAU6PFV6_9GAMM</name>
<dbReference type="InterPro" id="IPR008978">
    <property type="entry name" value="HSP20-like_chaperone"/>
</dbReference>
<gene>
    <name evidence="5" type="ORF">Ctma_0599</name>
</gene>
<dbReference type="InterPro" id="IPR002068">
    <property type="entry name" value="A-crystallin/Hsp20_dom"/>
</dbReference>
<organism evidence="5">
    <name type="scientific">Catillopecten margaritatus gill symbiont</name>
    <dbReference type="NCBI Taxonomy" id="3083288"/>
    <lineage>
        <taxon>Bacteria</taxon>
        <taxon>Pseudomonadati</taxon>
        <taxon>Pseudomonadota</taxon>
        <taxon>Gammaproteobacteria</taxon>
        <taxon>sulfur-oxidizing symbionts</taxon>
    </lineage>
</organism>
<reference evidence="5" key="1">
    <citation type="submission" date="2023-10" db="EMBL/GenBank/DDBJ databases">
        <title>The first scallop-associated chemosynthetic bacterial symbiont.</title>
        <authorList>
            <person name="Lin Y.-T."/>
            <person name="Sun J."/>
            <person name="Ip J.C.-H."/>
            <person name="He X."/>
            <person name="Gao Z.-M."/>
            <person name="Perez M."/>
            <person name="Xu T."/>
            <person name="Qian P.-Y."/>
            <person name="Qiu J.-W."/>
        </authorList>
    </citation>
    <scope>NUCLEOTIDE SEQUENCE</scope>
    <source>
        <strain evidence="5">Gill1</strain>
    </source>
</reference>
<dbReference type="PANTHER" id="PTHR11527">
    <property type="entry name" value="HEAT-SHOCK PROTEIN 20 FAMILY MEMBER"/>
    <property type="match status" value="1"/>
</dbReference>
<evidence type="ECO:0000256" key="3">
    <source>
        <dbReference type="SAM" id="SignalP"/>
    </source>
</evidence>
<evidence type="ECO:0000256" key="1">
    <source>
        <dbReference type="PROSITE-ProRule" id="PRU00285"/>
    </source>
</evidence>
<feature type="chain" id="PRO_5043727854" description="SHSP domain-containing protein" evidence="3">
    <location>
        <begin position="19"/>
        <end position="150"/>
    </location>
</feature>
<dbReference type="SUPFAM" id="SSF49764">
    <property type="entry name" value="HSP20-like chaperones"/>
    <property type="match status" value="1"/>
</dbReference>
<dbReference type="InterPro" id="IPR031107">
    <property type="entry name" value="Small_HSP"/>
</dbReference>
<feature type="signal peptide" evidence="3">
    <location>
        <begin position="1"/>
        <end position="18"/>
    </location>
</feature>
<sequence>MKKTPAIAALLISTVLNAHYNHSGFFNDNFWNDFEHQFQQFDRQITKLQHTQSRQYFDKNSNAYILELKTQGVNKRDLSIKAENNRLTIKGQHKQTNDNAQSSNTFLFTTSLPANGDITNITTDFKNGILKVSIPKHKRQKSQSQKTAIQ</sequence>
<dbReference type="CDD" id="cd00298">
    <property type="entry name" value="ACD_sHsps_p23-like"/>
    <property type="match status" value="1"/>
</dbReference>
<evidence type="ECO:0000256" key="2">
    <source>
        <dbReference type="RuleBase" id="RU003616"/>
    </source>
</evidence>
<keyword evidence="3" id="KW-0732">Signal</keyword>
<evidence type="ECO:0000259" key="4">
    <source>
        <dbReference type="PROSITE" id="PS01031"/>
    </source>
</evidence>
<protein>
    <recommendedName>
        <fullName evidence="4">SHSP domain-containing protein</fullName>
    </recommendedName>
</protein>
<dbReference type="AlphaFoldDB" id="A0AAU6PFV6"/>